<dbReference type="EMBL" id="OR481006">
    <property type="protein sequence ID" value="WNO47487.1"/>
    <property type="molecule type" value="Genomic_DNA"/>
</dbReference>
<protein>
    <submittedName>
        <fullName evidence="1">Uncharacterized protein</fullName>
    </submittedName>
</protein>
<sequence>MCLCKALKEVLEERWFNDAINIRKPLRSYLRGCKCIL</sequence>
<name>A0AA96R6M3_9CAUD</name>
<organism evidence="1">
    <name type="scientific">Staphylococcus phage vB_VibM_10AMN12</name>
    <dbReference type="NCBI Taxonomy" id="3076785"/>
    <lineage>
        <taxon>Viruses</taxon>
        <taxon>Duplodnaviria</taxon>
        <taxon>Heunggongvirae</taxon>
        <taxon>Uroviricota</taxon>
        <taxon>Caudoviricetes</taxon>
    </lineage>
</organism>
<accession>A0AA96R6M3</accession>
<evidence type="ECO:0000313" key="1">
    <source>
        <dbReference type="EMBL" id="WNO47487.1"/>
    </source>
</evidence>
<proteinExistence type="predicted"/>
<reference evidence="1" key="1">
    <citation type="submission" date="2023-08" db="EMBL/GenBank/DDBJ databases">
        <authorList>
            <person name="Nazir A."/>
        </authorList>
    </citation>
    <scope>NUCLEOTIDE SEQUENCE</scope>
</reference>